<dbReference type="AlphaFoldDB" id="A0AAN6RYL4"/>
<feature type="chain" id="PRO_5043042628" evidence="2">
    <location>
        <begin position="27"/>
        <end position="199"/>
    </location>
</feature>
<gene>
    <name evidence="3" type="ORF">QBC46DRAFT_359331</name>
</gene>
<dbReference type="Proteomes" id="UP001303473">
    <property type="component" value="Unassembled WGS sequence"/>
</dbReference>
<proteinExistence type="predicted"/>
<sequence>MMMLSVRSALLFWALALLAVFPLVLAPSIVLPGSVTPSVFTEAARPPSLPAPPPPTTHSSAASSSLPSSVRFVPRGDIEENATLGNTITISLPASTVTIAPPSTTVTITVTKTVVPDVTVTCAVAPCTLCPPCAATAAPILQFPDYFAAFFAKYLDLISNGTEAINKMAQDLPGVGEATDTDKAAAAGSFLSQGAGWVL</sequence>
<comment type="caution">
    <text evidence="3">The sequence shown here is derived from an EMBL/GenBank/DDBJ whole genome shotgun (WGS) entry which is preliminary data.</text>
</comment>
<evidence type="ECO:0000313" key="3">
    <source>
        <dbReference type="EMBL" id="KAK3933995.1"/>
    </source>
</evidence>
<evidence type="ECO:0000313" key="4">
    <source>
        <dbReference type="Proteomes" id="UP001303473"/>
    </source>
</evidence>
<keyword evidence="4" id="KW-1185">Reference proteome</keyword>
<reference evidence="4" key="1">
    <citation type="journal article" date="2023" name="Mol. Phylogenet. Evol.">
        <title>Genome-scale phylogeny and comparative genomics of the fungal order Sordariales.</title>
        <authorList>
            <person name="Hensen N."/>
            <person name="Bonometti L."/>
            <person name="Westerberg I."/>
            <person name="Brannstrom I.O."/>
            <person name="Guillou S."/>
            <person name="Cros-Aarteil S."/>
            <person name="Calhoun S."/>
            <person name="Haridas S."/>
            <person name="Kuo A."/>
            <person name="Mondo S."/>
            <person name="Pangilinan J."/>
            <person name="Riley R."/>
            <person name="LaButti K."/>
            <person name="Andreopoulos B."/>
            <person name="Lipzen A."/>
            <person name="Chen C."/>
            <person name="Yan M."/>
            <person name="Daum C."/>
            <person name="Ng V."/>
            <person name="Clum A."/>
            <person name="Steindorff A."/>
            <person name="Ohm R.A."/>
            <person name="Martin F."/>
            <person name="Silar P."/>
            <person name="Natvig D.O."/>
            <person name="Lalanne C."/>
            <person name="Gautier V."/>
            <person name="Ament-Velasquez S.L."/>
            <person name="Kruys A."/>
            <person name="Hutchinson M.I."/>
            <person name="Powell A.J."/>
            <person name="Barry K."/>
            <person name="Miller A.N."/>
            <person name="Grigoriev I.V."/>
            <person name="Debuchy R."/>
            <person name="Gladieux P."/>
            <person name="Hiltunen Thoren M."/>
            <person name="Johannesson H."/>
        </authorList>
    </citation>
    <scope>NUCLEOTIDE SEQUENCE [LARGE SCALE GENOMIC DNA]</scope>
    <source>
        <strain evidence="4">CBS 340.73</strain>
    </source>
</reference>
<evidence type="ECO:0000256" key="1">
    <source>
        <dbReference type="SAM" id="MobiDB-lite"/>
    </source>
</evidence>
<feature type="signal peptide" evidence="2">
    <location>
        <begin position="1"/>
        <end position="26"/>
    </location>
</feature>
<keyword evidence="2" id="KW-0732">Signal</keyword>
<feature type="compositionally biased region" description="Low complexity" evidence="1">
    <location>
        <begin position="57"/>
        <end position="68"/>
    </location>
</feature>
<dbReference type="EMBL" id="MU854041">
    <property type="protein sequence ID" value="KAK3933995.1"/>
    <property type="molecule type" value="Genomic_DNA"/>
</dbReference>
<accession>A0AAN6RYL4</accession>
<feature type="compositionally biased region" description="Pro residues" evidence="1">
    <location>
        <begin position="47"/>
        <end position="56"/>
    </location>
</feature>
<feature type="region of interest" description="Disordered" evidence="1">
    <location>
        <begin position="42"/>
        <end position="68"/>
    </location>
</feature>
<evidence type="ECO:0000256" key="2">
    <source>
        <dbReference type="SAM" id="SignalP"/>
    </source>
</evidence>
<name>A0AAN6RYL4_9PEZI</name>
<protein>
    <submittedName>
        <fullName evidence="3">Uncharacterized protein</fullName>
    </submittedName>
</protein>
<organism evidence="3 4">
    <name type="scientific">Diplogelasinospora grovesii</name>
    <dbReference type="NCBI Taxonomy" id="303347"/>
    <lineage>
        <taxon>Eukaryota</taxon>
        <taxon>Fungi</taxon>
        <taxon>Dikarya</taxon>
        <taxon>Ascomycota</taxon>
        <taxon>Pezizomycotina</taxon>
        <taxon>Sordariomycetes</taxon>
        <taxon>Sordariomycetidae</taxon>
        <taxon>Sordariales</taxon>
        <taxon>Diplogelasinosporaceae</taxon>
        <taxon>Diplogelasinospora</taxon>
    </lineage>
</organism>